<feature type="region of interest" description="Disordered" evidence="8">
    <location>
        <begin position="70"/>
        <end position="122"/>
    </location>
</feature>
<gene>
    <name evidence="11" type="ORF">HHUSO_G7718</name>
</gene>
<dbReference type="SMART" id="SM00220">
    <property type="entry name" value="S_TKc"/>
    <property type="match status" value="1"/>
</dbReference>
<evidence type="ECO:0000313" key="12">
    <source>
        <dbReference type="Proteomes" id="UP001369086"/>
    </source>
</evidence>
<dbReference type="Gene3D" id="3.30.200.20">
    <property type="entry name" value="Phosphorylase Kinase, domain 1"/>
    <property type="match status" value="1"/>
</dbReference>
<dbReference type="EMBL" id="JAHFZB010000006">
    <property type="protein sequence ID" value="KAK6488804.1"/>
    <property type="molecule type" value="Genomic_DNA"/>
</dbReference>
<dbReference type="PANTHER" id="PTHR11042">
    <property type="entry name" value="EUKARYOTIC TRANSLATION INITIATION FACTOR 2-ALPHA KINASE EIF2-ALPHA KINASE -RELATED"/>
    <property type="match status" value="1"/>
</dbReference>
<feature type="region of interest" description="Disordered" evidence="8">
    <location>
        <begin position="198"/>
        <end position="255"/>
    </location>
</feature>
<feature type="domain" description="Protein kinase" evidence="9">
    <location>
        <begin position="401"/>
        <end position="677"/>
    </location>
</feature>
<keyword evidence="12" id="KW-1185">Reference proteome</keyword>
<organism evidence="11 12">
    <name type="scientific">Huso huso</name>
    <name type="common">Beluga</name>
    <name type="synonym">Acipenser huso</name>
    <dbReference type="NCBI Taxonomy" id="61971"/>
    <lineage>
        <taxon>Eukaryota</taxon>
        <taxon>Metazoa</taxon>
        <taxon>Chordata</taxon>
        <taxon>Craniata</taxon>
        <taxon>Vertebrata</taxon>
        <taxon>Euteleostomi</taxon>
        <taxon>Actinopterygii</taxon>
        <taxon>Chondrostei</taxon>
        <taxon>Acipenseriformes</taxon>
        <taxon>Acipenseridae</taxon>
        <taxon>Huso</taxon>
    </lineage>
</organism>
<dbReference type="PANTHER" id="PTHR11042:SF194">
    <property type="entry name" value="DOUBLE-STRANDED RNA ACTIVATED PROTEIN KINASE"/>
    <property type="match status" value="1"/>
</dbReference>
<feature type="compositionally biased region" description="Polar residues" evidence="8">
    <location>
        <begin position="200"/>
        <end position="209"/>
    </location>
</feature>
<dbReference type="SUPFAM" id="SSF56112">
    <property type="entry name" value="Protein kinase-like (PK-like)"/>
    <property type="match status" value="1"/>
</dbReference>
<evidence type="ECO:0000256" key="6">
    <source>
        <dbReference type="PROSITE-ProRule" id="PRU00266"/>
    </source>
</evidence>
<feature type="region of interest" description="Disordered" evidence="8">
    <location>
        <begin position="320"/>
        <end position="382"/>
    </location>
</feature>
<evidence type="ECO:0000256" key="1">
    <source>
        <dbReference type="ARBA" id="ARBA00022679"/>
    </source>
</evidence>
<dbReference type="PROSITE" id="PS00108">
    <property type="entry name" value="PROTEIN_KINASE_ST"/>
    <property type="match status" value="1"/>
</dbReference>
<dbReference type="InterPro" id="IPR014720">
    <property type="entry name" value="dsRBD_dom"/>
</dbReference>
<feature type="domain" description="DRBM" evidence="10">
    <location>
        <begin position="255"/>
        <end position="323"/>
    </location>
</feature>
<dbReference type="PROSITE" id="PS00107">
    <property type="entry name" value="PROTEIN_KINASE_ATP"/>
    <property type="match status" value="1"/>
</dbReference>
<keyword evidence="6" id="KW-0694">RNA-binding</keyword>
<comment type="similarity">
    <text evidence="5">Belongs to the protein kinase superfamily. Ser/Thr protein kinase family. GCN2 subfamily.</text>
</comment>
<evidence type="ECO:0000259" key="10">
    <source>
        <dbReference type="PROSITE" id="PS50137"/>
    </source>
</evidence>
<name>A0ABR0ZVU3_HUSHU</name>
<keyword evidence="1" id="KW-0808">Transferase</keyword>
<keyword evidence="4 7" id="KW-0067">ATP-binding</keyword>
<feature type="compositionally biased region" description="Low complexity" evidence="8">
    <location>
        <begin position="210"/>
        <end position="224"/>
    </location>
</feature>
<evidence type="ECO:0000256" key="2">
    <source>
        <dbReference type="ARBA" id="ARBA00022741"/>
    </source>
</evidence>
<dbReference type="Proteomes" id="UP001369086">
    <property type="component" value="Unassembled WGS sequence"/>
</dbReference>
<feature type="domain" description="DRBM" evidence="10">
    <location>
        <begin position="130"/>
        <end position="198"/>
    </location>
</feature>
<dbReference type="SUPFAM" id="SSF54768">
    <property type="entry name" value="dsRNA-binding domain-like"/>
    <property type="match status" value="3"/>
</dbReference>
<dbReference type="InterPro" id="IPR017441">
    <property type="entry name" value="Protein_kinase_ATP_BS"/>
</dbReference>
<evidence type="ECO:0000256" key="5">
    <source>
        <dbReference type="ARBA" id="ARBA00037982"/>
    </source>
</evidence>
<sequence>MAGQNYIGDLNEYRQKNNVTVVFQEVSRNGPAHNRTFTFKVIVDNVEYPEATGKTKKEAKKNAAKEALEIIRGQSNTSNDMATSTPNPTPQTPPPQSTSTPNPAPQATPPQTSDRRESCTSQSVPSNLINYVACLNEYGHQKDLVIRLVENNHVGPAHLPQFSCKYKIGEREFREGKGKNKKEAKKEAARLAYEELQLEENAQTSGQKDSVSGLDSSGSYSSSGATPVLESQTNGTSTPKQVDSSQTEGSINGTNYIGKLNEYCQKRREMHDFKRVRQEGSSHDPVYYYQVMIEKRMFPEGQGKSAKEAKQRAAQLAMEALASDPKPSSQEIVEQSPGGARFKNRKVNLAPDFKNDLKSTPNKNDQDNIVPNLNKDRHLGKNVSERTNSYNLQNSRLFQEFDEITKLGQGGFGSVFKARKILDRNFYAVKLVKYKNNADREVAALARLEHDNIVRYSTSWVEELAGNLPETSESYSSSDSDPSALQNYLFIQMKLYEKGTLKNWINDNNHLKTVRSKTDALQIFKQMVDGVVYIHSNNLIHRDLKPTNIFLSDDDKVKIGDFGLATAIINENDGNSLQRTTRTGTMSYMSPEQKTQNKYGNEVDIFALGLICFELLWRLETDNERARVWNKIRRREFPEEFCTEYSSESKLIEKMLSEAPKDRPNASKIAEHLNMYFKKEDEYKESKTV</sequence>
<comment type="caution">
    <text evidence="11">The sequence shown here is derived from an EMBL/GenBank/DDBJ whole genome shotgun (WGS) entry which is preliminary data.</text>
</comment>
<feature type="compositionally biased region" description="Pro residues" evidence="8">
    <location>
        <begin position="87"/>
        <end position="108"/>
    </location>
</feature>
<dbReference type="InterPro" id="IPR044452">
    <property type="entry name" value="EIF2AK2_DSRM_1"/>
</dbReference>
<evidence type="ECO:0000256" key="8">
    <source>
        <dbReference type="SAM" id="MobiDB-lite"/>
    </source>
</evidence>
<dbReference type="PROSITE" id="PS50137">
    <property type="entry name" value="DS_RBD"/>
    <property type="match status" value="3"/>
</dbReference>
<evidence type="ECO:0000256" key="7">
    <source>
        <dbReference type="PROSITE-ProRule" id="PRU10141"/>
    </source>
</evidence>
<reference evidence="11 12" key="1">
    <citation type="submission" date="2021-05" db="EMBL/GenBank/DDBJ databases">
        <authorList>
            <person name="Zahm M."/>
            <person name="Klopp C."/>
            <person name="Cabau C."/>
            <person name="Kuhl H."/>
            <person name="Suciu R."/>
            <person name="Ciorpac M."/>
            <person name="Holostenco D."/>
            <person name="Gessner J."/>
            <person name="Wuertz S."/>
            <person name="Hohne C."/>
            <person name="Stock M."/>
            <person name="Gislard M."/>
            <person name="Lluch J."/>
            <person name="Milhes M."/>
            <person name="Lampietro C."/>
            <person name="Lopez Roques C."/>
            <person name="Donnadieu C."/>
            <person name="Du K."/>
            <person name="Schartl M."/>
            <person name="Guiguen Y."/>
        </authorList>
    </citation>
    <scope>NUCLEOTIDE SEQUENCE [LARGE SCALE GENOMIC DNA]</scope>
    <source>
        <strain evidence="11">Hh-F2</strain>
        <tissue evidence="11">Blood</tissue>
    </source>
</reference>
<dbReference type="CDD" id="cd19903">
    <property type="entry name" value="DSRM_EIF2AK2_rpt1"/>
    <property type="match status" value="1"/>
</dbReference>
<dbReference type="Gene3D" id="1.10.510.10">
    <property type="entry name" value="Transferase(Phosphotransferase) domain 1"/>
    <property type="match status" value="1"/>
</dbReference>
<dbReference type="InterPro" id="IPR000719">
    <property type="entry name" value="Prot_kinase_dom"/>
</dbReference>
<dbReference type="PROSITE" id="PS50011">
    <property type="entry name" value="PROTEIN_KINASE_DOM"/>
    <property type="match status" value="1"/>
</dbReference>
<dbReference type="InterPro" id="IPR050339">
    <property type="entry name" value="CC_SR_Kinase"/>
</dbReference>
<dbReference type="InterPro" id="IPR008271">
    <property type="entry name" value="Ser/Thr_kinase_AS"/>
</dbReference>
<evidence type="ECO:0000259" key="9">
    <source>
        <dbReference type="PROSITE" id="PS50011"/>
    </source>
</evidence>
<keyword evidence="3" id="KW-0418">Kinase</keyword>
<accession>A0ABR0ZVU3</accession>
<evidence type="ECO:0000313" key="11">
    <source>
        <dbReference type="EMBL" id="KAK6488804.1"/>
    </source>
</evidence>
<protein>
    <submittedName>
        <fullName evidence="11">Interferon-induced</fullName>
    </submittedName>
</protein>
<feature type="compositionally biased region" description="Polar residues" evidence="8">
    <location>
        <begin position="229"/>
        <end position="255"/>
    </location>
</feature>
<proteinExistence type="inferred from homology"/>
<feature type="binding site" evidence="7">
    <location>
        <position position="430"/>
    </location>
    <ligand>
        <name>ATP</name>
        <dbReference type="ChEBI" id="CHEBI:30616"/>
    </ligand>
</feature>
<dbReference type="InterPro" id="IPR011009">
    <property type="entry name" value="Kinase-like_dom_sf"/>
</dbReference>
<dbReference type="Pfam" id="PF00035">
    <property type="entry name" value="dsrm"/>
    <property type="match status" value="3"/>
</dbReference>
<dbReference type="SMART" id="SM00358">
    <property type="entry name" value="DSRM"/>
    <property type="match status" value="3"/>
</dbReference>
<evidence type="ECO:0000256" key="3">
    <source>
        <dbReference type="ARBA" id="ARBA00022777"/>
    </source>
</evidence>
<feature type="compositionally biased region" description="Polar residues" evidence="8">
    <location>
        <begin position="358"/>
        <end position="371"/>
    </location>
</feature>
<dbReference type="Gene3D" id="3.30.160.20">
    <property type="match status" value="3"/>
</dbReference>
<evidence type="ECO:0000256" key="4">
    <source>
        <dbReference type="ARBA" id="ARBA00022840"/>
    </source>
</evidence>
<feature type="domain" description="DRBM" evidence="10">
    <location>
        <begin position="5"/>
        <end position="73"/>
    </location>
</feature>
<keyword evidence="2 7" id="KW-0547">Nucleotide-binding</keyword>
<dbReference type="Pfam" id="PF00069">
    <property type="entry name" value="Pkinase"/>
    <property type="match status" value="1"/>
</dbReference>